<gene>
    <name evidence="2" type="ORF">CQ394_01915</name>
</gene>
<feature type="transmembrane region" description="Helical" evidence="1">
    <location>
        <begin position="34"/>
        <end position="55"/>
    </location>
</feature>
<name>A0A2A7MGE6_9CLOT</name>
<proteinExistence type="predicted"/>
<sequence length="87" mass="10044">MKNVIFIFLTIINLLGFILMYIDKKRAIKHEWRISENTLMAVAIIGGSIGSLLGMYCFRHKTKHLKFTFGIPAILIIEIILFLIHIN</sequence>
<dbReference type="InterPro" id="IPR012156">
    <property type="entry name" value="Cold_shock_CspA"/>
</dbReference>
<dbReference type="RefSeq" id="WP_058294677.1">
    <property type="nucleotide sequence ID" value="NZ_CAMRXJ010000133.1"/>
</dbReference>
<accession>A0A2A7MGE6</accession>
<dbReference type="EMBL" id="PDCJ01000001">
    <property type="protein sequence ID" value="PEG30503.1"/>
    <property type="molecule type" value="Genomic_DNA"/>
</dbReference>
<reference evidence="2 3" key="1">
    <citation type="submission" date="2017-10" db="EMBL/GenBank/DDBJ databases">
        <title>Effective Description of Clostridium neonatale sp. nov. linked to necrotizing enterocolitis in neonates and a clarification of species assignable to the genus Clostridium (Prazmowski 1880) emend. Lawson and Rainey 2016.</title>
        <authorList>
            <person name="Bernard K."/>
            <person name="Burdz T."/>
            <person name="Wiebe D."/>
            <person name="Balcewich B."/>
            <person name="Alfa M."/>
            <person name="Bernier A.-M."/>
        </authorList>
    </citation>
    <scope>NUCLEOTIDE SEQUENCE [LARGE SCALE GENOMIC DNA]</scope>
    <source>
        <strain evidence="2 3">LCDC99A005</strain>
    </source>
</reference>
<dbReference type="OrthoDB" id="1698854at2"/>
<feature type="transmembrane region" description="Helical" evidence="1">
    <location>
        <begin position="67"/>
        <end position="86"/>
    </location>
</feature>
<keyword evidence="3" id="KW-1185">Reference proteome</keyword>
<keyword evidence="1" id="KW-0812">Transmembrane</keyword>
<keyword evidence="1" id="KW-0472">Membrane</keyword>
<dbReference type="InterPro" id="IPR010718">
    <property type="entry name" value="DUF1294"/>
</dbReference>
<dbReference type="Pfam" id="PF06961">
    <property type="entry name" value="DUF1294"/>
    <property type="match status" value="1"/>
</dbReference>
<organism evidence="2 3">
    <name type="scientific">Clostridium neonatale</name>
    <dbReference type="NCBI Taxonomy" id="137838"/>
    <lineage>
        <taxon>Bacteria</taxon>
        <taxon>Bacillati</taxon>
        <taxon>Bacillota</taxon>
        <taxon>Clostridia</taxon>
        <taxon>Eubacteriales</taxon>
        <taxon>Clostridiaceae</taxon>
        <taxon>Clostridium</taxon>
    </lineage>
</organism>
<dbReference type="PIRSF" id="PIRSF002599">
    <property type="entry name" value="Cold_shock_A"/>
    <property type="match status" value="1"/>
</dbReference>
<dbReference type="Proteomes" id="UP000220840">
    <property type="component" value="Unassembled WGS sequence"/>
</dbReference>
<dbReference type="AlphaFoldDB" id="A0A2A7MGE6"/>
<evidence type="ECO:0000313" key="3">
    <source>
        <dbReference type="Proteomes" id="UP000220840"/>
    </source>
</evidence>
<dbReference type="GO" id="GO:0003676">
    <property type="term" value="F:nucleic acid binding"/>
    <property type="evidence" value="ECO:0007669"/>
    <property type="project" value="InterPro"/>
</dbReference>
<evidence type="ECO:0000256" key="1">
    <source>
        <dbReference type="SAM" id="Phobius"/>
    </source>
</evidence>
<evidence type="ECO:0000313" key="2">
    <source>
        <dbReference type="EMBL" id="PEG30503.1"/>
    </source>
</evidence>
<feature type="transmembrane region" description="Helical" evidence="1">
    <location>
        <begin position="6"/>
        <end position="22"/>
    </location>
</feature>
<protein>
    <submittedName>
        <fullName evidence="2">DUF1294 domain-containing protein</fullName>
    </submittedName>
</protein>
<keyword evidence="1" id="KW-1133">Transmembrane helix</keyword>
<comment type="caution">
    <text evidence="2">The sequence shown here is derived from an EMBL/GenBank/DDBJ whole genome shotgun (WGS) entry which is preliminary data.</text>
</comment>